<feature type="compositionally biased region" description="Acidic residues" evidence="1">
    <location>
        <begin position="34"/>
        <end position="52"/>
    </location>
</feature>
<organism evidence="2 3">
    <name type="scientific">Panagrellus redivivus</name>
    <name type="common">Microworm</name>
    <dbReference type="NCBI Taxonomy" id="6233"/>
    <lineage>
        <taxon>Eukaryota</taxon>
        <taxon>Metazoa</taxon>
        <taxon>Ecdysozoa</taxon>
        <taxon>Nematoda</taxon>
        <taxon>Chromadorea</taxon>
        <taxon>Rhabditida</taxon>
        <taxon>Tylenchina</taxon>
        <taxon>Panagrolaimomorpha</taxon>
        <taxon>Panagrolaimoidea</taxon>
        <taxon>Panagrolaimidae</taxon>
        <taxon>Panagrellus</taxon>
    </lineage>
</organism>
<dbReference type="WBParaSite" id="Pan_g6091.t1">
    <property type="protein sequence ID" value="Pan_g6091.t1"/>
    <property type="gene ID" value="Pan_g6091"/>
</dbReference>
<accession>A0A7E4W445</accession>
<dbReference type="Proteomes" id="UP000492821">
    <property type="component" value="Unassembled WGS sequence"/>
</dbReference>
<dbReference type="Pfam" id="PF07890">
    <property type="entry name" value="Rrp15p"/>
    <property type="match status" value="1"/>
</dbReference>
<feature type="region of interest" description="Disordered" evidence="1">
    <location>
        <begin position="211"/>
        <end position="237"/>
    </location>
</feature>
<evidence type="ECO:0000256" key="1">
    <source>
        <dbReference type="SAM" id="MobiDB-lite"/>
    </source>
</evidence>
<reference evidence="2" key="1">
    <citation type="journal article" date="2013" name="Genetics">
        <title>The draft genome and transcriptome of Panagrellus redivivus are shaped by the harsh demands of a free-living lifestyle.</title>
        <authorList>
            <person name="Srinivasan J."/>
            <person name="Dillman A.R."/>
            <person name="Macchietto M.G."/>
            <person name="Heikkinen L."/>
            <person name="Lakso M."/>
            <person name="Fracchia K.M."/>
            <person name="Antoshechkin I."/>
            <person name="Mortazavi A."/>
            <person name="Wong G."/>
            <person name="Sternberg P.W."/>
        </authorList>
    </citation>
    <scope>NUCLEOTIDE SEQUENCE [LARGE SCALE GENOMIC DNA]</scope>
    <source>
        <strain evidence="2">MT8872</strain>
    </source>
</reference>
<dbReference type="GO" id="GO:0006364">
    <property type="term" value="P:rRNA processing"/>
    <property type="evidence" value="ECO:0007669"/>
    <property type="project" value="InterPro"/>
</dbReference>
<dbReference type="InterPro" id="IPR012459">
    <property type="entry name" value="Rrp15"/>
</dbReference>
<evidence type="ECO:0000313" key="2">
    <source>
        <dbReference type="Proteomes" id="UP000492821"/>
    </source>
</evidence>
<sequence>MAISTAASNGDQLVIEEDSADEESKLAPSGSAADMEDDSLSDSTDDSTDSDIDANPTALKPIRVDGVSVNQVNAPRSDRPDKAIQKRKKRITRKERAQKLKAASSRLLLGYVKPDITKDKEKERKLAHVATKGVTQLFNKVADRQKELAAVEKKKLSDKRKHIVELQKRKMDSVPISRPGLTPSQMLKMRVPMAPPVKVKKEEKVDFDPNETITVNDTDTDGGVISEAEIKTEPESD</sequence>
<proteinExistence type="predicted"/>
<reference evidence="3" key="2">
    <citation type="submission" date="2020-10" db="UniProtKB">
        <authorList>
            <consortium name="WormBaseParasite"/>
        </authorList>
    </citation>
    <scope>IDENTIFICATION</scope>
</reference>
<feature type="compositionally biased region" description="Basic and acidic residues" evidence="1">
    <location>
        <begin position="228"/>
        <end position="237"/>
    </location>
</feature>
<feature type="compositionally biased region" description="Polar residues" evidence="1">
    <location>
        <begin position="1"/>
        <end position="11"/>
    </location>
</feature>
<evidence type="ECO:0000313" key="3">
    <source>
        <dbReference type="WBParaSite" id="Pan_g6091.t1"/>
    </source>
</evidence>
<dbReference type="AlphaFoldDB" id="A0A7E4W445"/>
<protein>
    <submittedName>
        <fullName evidence="3">RRP15-like protein</fullName>
    </submittedName>
</protein>
<feature type="region of interest" description="Disordered" evidence="1">
    <location>
        <begin position="1"/>
        <end position="99"/>
    </location>
</feature>
<keyword evidence="2" id="KW-1185">Reference proteome</keyword>
<name>A0A7E4W445_PANRE</name>